<evidence type="ECO:0000313" key="1">
    <source>
        <dbReference type="EMBL" id="KAF9334955.1"/>
    </source>
</evidence>
<accession>A0A9P5SP96</accession>
<reference evidence="1" key="1">
    <citation type="journal article" date="2020" name="Fungal Divers.">
        <title>Resolving the Mortierellaceae phylogeny through synthesis of multi-gene phylogenetics and phylogenomics.</title>
        <authorList>
            <person name="Vandepol N."/>
            <person name="Liber J."/>
            <person name="Desiro A."/>
            <person name="Na H."/>
            <person name="Kennedy M."/>
            <person name="Barry K."/>
            <person name="Grigoriev I.V."/>
            <person name="Miller A.N."/>
            <person name="O'Donnell K."/>
            <person name="Stajich J.E."/>
            <person name="Bonito G."/>
        </authorList>
    </citation>
    <scope>NUCLEOTIDE SEQUENCE</scope>
    <source>
        <strain evidence="1">NVP1</strain>
    </source>
</reference>
<proteinExistence type="predicted"/>
<dbReference type="PANTHER" id="PTHR13318">
    <property type="entry name" value="PARTNER OF PAIRED, ISOFORM B-RELATED"/>
    <property type="match status" value="1"/>
</dbReference>
<keyword evidence="2" id="KW-1185">Reference proteome</keyword>
<comment type="caution">
    <text evidence="1">The sequence shown here is derived from an EMBL/GenBank/DDBJ whole genome shotgun (WGS) entry which is preliminary data.</text>
</comment>
<evidence type="ECO:0000313" key="2">
    <source>
        <dbReference type="Proteomes" id="UP000696485"/>
    </source>
</evidence>
<dbReference type="EMBL" id="JAAAUY010000122">
    <property type="protein sequence ID" value="KAF9334955.1"/>
    <property type="molecule type" value="Genomic_DNA"/>
</dbReference>
<dbReference type="AlphaFoldDB" id="A0A9P5SP96"/>
<dbReference type="InterPro" id="IPR032675">
    <property type="entry name" value="LRR_dom_sf"/>
</dbReference>
<dbReference type="InterPro" id="IPR006553">
    <property type="entry name" value="Leu-rich_rpt_Cys-con_subtyp"/>
</dbReference>
<dbReference type="SMART" id="SM00367">
    <property type="entry name" value="LRR_CC"/>
    <property type="match status" value="3"/>
</dbReference>
<sequence>MDAKRRLIGGDMRFIAQQCVNLRVLKLINCRMTPASFDVLCDGIPQVHSMTLEYCHGVNSRMASKVTRLTHLSSLSIMVHAQERGEGDWREDDMVLLLARSPLHSLHILGPDLSHVHLRGLERSSESLQLTHLYLVSTFISHNALAVLLQKSPCLATLVLLHNAIKNTTVQTIAENCSALAHLGLQQAKSVTTTGFESVFRKTQWLKCLDISFTLIQDSAVAALARHCPKLQVLNMSHCTRLTHVGLWELLRSLSDLQDLCVSGCIKLKVEGVSGKEAWACQGSLEVLDISRIGLRVGLDPLDELVSHLLSLHRLRVLRVDEGLFPTDLFPYAKTVSMSPASIRDDDTSQSQSRA</sequence>
<name>A0A9P5SP96_9FUNG</name>
<gene>
    <name evidence="1" type="ORF">BG006_001190</name>
</gene>
<organism evidence="1 2">
    <name type="scientific">Podila minutissima</name>
    <dbReference type="NCBI Taxonomy" id="64525"/>
    <lineage>
        <taxon>Eukaryota</taxon>
        <taxon>Fungi</taxon>
        <taxon>Fungi incertae sedis</taxon>
        <taxon>Mucoromycota</taxon>
        <taxon>Mortierellomycotina</taxon>
        <taxon>Mortierellomycetes</taxon>
        <taxon>Mortierellales</taxon>
        <taxon>Mortierellaceae</taxon>
        <taxon>Podila</taxon>
    </lineage>
</organism>
<dbReference type="PANTHER" id="PTHR13318:SF95">
    <property type="entry name" value="F-BOX PROTEIN YLR352W"/>
    <property type="match status" value="1"/>
</dbReference>
<dbReference type="Proteomes" id="UP000696485">
    <property type="component" value="Unassembled WGS sequence"/>
</dbReference>
<dbReference type="SUPFAM" id="SSF52047">
    <property type="entry name" value="RNI-like"/>
    <property type="match status" value="1"/>
</dbReference>
<dbReference type="GO" id="GO:0019005">
    <property type="term" value="C:SCF ubiquitin ligase complex"/>
    <property type="evidence" value="ECO:0007669"/>
    <property type="project" value="TreeGrafter"/>
</dbReference>
<dbReference type="GO" id="GO:0031146">
    <property type="term" value="P:SCF-dependent proteasomal ubiquitin-dependent protein catabolic process"/>
    <property type="evidence" value="ECO:0007669"/>
    <property type="project" value="TreeGrafter"/>
</dbReference>
<dbReference type="Gene3D" id="3.80.10.10">
    <property type="entry name" value="Ribonuclease Inhibitor"/>
    <property type="match status" value="2"/>
</dbReference>
<protein>
    <submittedName>
        <fullName evidence="1">Uncharacterized protein</fullName>
    </submittedName>
</protein>